<comment type="caution">
    <text evidence="5">The sequence shown here is derived from an EMBL/GenBank/DDBJ whole genome shotgun (WGS) entry which is preliminary data.</text>
</comment>
<keyword evidence="2" id="KW-0472">Membrane</keyword>
<evidence type="ECO:0000313" key="5">
    <source>
        <dbReference type="EMBL" id="MBO8199643.1"/>
    </source>
</evidence>
<dbReference type="Proteomes" id="UP000721954">
    <property type="component" value="Unassembled WGS sequence"/>
</dbReference>
<sequence length="546" mass="56530">MRDTQKMAVIGGVAAAVVGLTGVGVYALVGSDGEESKGTVAAEDEGKAPGKAKKGPLSPREVRTAAKAFLGAWADGDTKKAAALTDDSTAAGKALRTFRSKAHVTKVAVSPKAADGEKVPFDVTARVAYGQKRSAWNYDSALEIVRAPGTGEPVVDWKPSVLHPELKDGQTVKTDESGTPPVTAVDRDGSPLSADDHPALAGVISDLGKRYGDKTDGSPGVQTRIVDAKGKTKDVLRQLSKPTPGKLKTTIDAKAQRAAEAAVRGKEKASVVAVKPSTGEILAIANSPAKGFNSALQGSLAPGSTMKVVSSAMLLDKGLASPGKAHPCPKYFTYGGWKFQNDDKFEIKNGTFAQSFARSCNTAFISQAPKLKDDDLTKEARDVFGIGLNWKTGTSTFDGRVPVQSDAQMAASLMGQGGVRMNPLNMASVAATVQNGTFKQPYLVSPSLDKRSLAKAPRSMKPGVHKDLKSLMKLTATSGTAAKPMAGLGGDFGAKTGSAEVDGQKKPNAWFTAYSGDVAAAAVVPESGHGNENAGPVVRKVLDAAG</sequence>
<evidence type="ECO:0000256" key="1">
    <source>
        <dbReference type="SAM" id="MobiDB-lite"/>
    </source>
</evidence>
<evidence type="ECO:0000259" key="4">
    <source>
        <dbReference type="Pfam" id="PF05223"/>
    </source>
</evidence>
<gene>
    <name evidence="5" type="ORF">JW613_15250</name>
</gene>
<dbReference type="Pfam" id="PF05223">
    <property type="entry name" value="MecA_N"/>
    <property type="match status" value="1"/>
</dbReference>
<accession>A0ABS3XWG4</accession>
<dbReference type="GeneID" id="96259963"/>
<reference evidence="5 6" key="1">
    <citation type="submission" date="2021-02" db="EMBL/GenBank/DDBJ databases">
        <title>Streptomyces spirodelae sp. nov., isolated from duckweed.</title>
        <authorList>
            <person name="Saimee Y."/>
            <person name="Duangmal K."/>
        </authorList>
    </citation>
    <scope>NUCLEOTIDE SEQUENCE [LARGE SCALE GENOMIC DNA]</scope>
    <source>
        <strain evidence="5 6">DSM 42105</strain>
    </source>
</reference>
<name>A0ABS3XWG4_9ACTN</name>
<dbReference type="SUPFAM" id="SSF56601">
    <property type="entry name" value="beta-lactamase/transpeptidase-like"/>
    <property type="match status" value="1"/>
</dbReference>
<protein>
    <submittedName>
        <fullName evidence="5">Penicillin-binding protein</fullName>
    </submittedName>
</protein>
<dbReference type="EMBL" id="JAFFZM010000008">
    <property type="protein sequence ID" value="MBO8199643.1"/>
    <property type="molecule type" value="Genomic_DNA"/>
</dbReference>
<dbReference type="PANTHER" id="PTHR30627">
    <property type="entry name" value="PEPTIDOGLYCAN D,D-TRANSPEPTIDASE"/>
    <property type="match status" value="1"/>
</dbReference>
<proteinExistence type="predicted"/>
<organism evidence="5 6">
    <name type="scientific">Streptomyces smyrnaeus</name>
    <dbReference type="NCBI Taxonomy" id="1387713"/>
    <lineage>
        <taxon>Bacteria</taxon>
        <taxon>Bacillati</taxon>
        <taxon>Actinomycetota</taxon>
        <taxon>Actinomycetes</taxon>
        <taxon>Kitasatosporales</taxon>
        <taxon>Streptomycetaceae</taxon>
        <taxon>Streptomyces</taxon>
    </lineage>
</organism>
<dbReference type="InterPro" id="IPR050515">
    <property type="entry name" value="Beta-lactam/transpept"/>
</dbReference>
<dbReference type="InterPro" id="IPR007887">
    <property type="entry name" value="MecA_N"/>
</dbReference>
<feature type="transmembrane region" description="Helical" evidence="2">
    <location>
        <begin position="7"/>
        <end position="29"/>
    </location>
</feature>
<evidence type="ECO:0000313" key="6">
    <source>
        <dbReference type="Proteomes" id="UP000721954"/>
    </source>
</evidence>
<dbReference type="InterPro" id="IPR001460">
    <property type="entry name" value="PCN-bd_Tpept"/>
</dbReference>
<evidence type="ECO:0000256" key="2">
    <source>
        <dbReference type="SAM" id="Phobius"/>
    </source>
</evidence>
<feature type="region of interest" description="Disordered" evidence="1">
    <location>
        <begin position="34"/>
        <end position="59"/>
    </location>
</feature>
<feature type="domain" description="Penicillin-binding protein transpeptidase" evidence="3">
    <location>
        <begin position="270"/>
        <end position="542"/>
    </location>
</feature>
<dbReference type="RefSeq" id="WP_209211354.1">
    <property type="nucleotide sequence ID" value="NZ_JAFFZM010000008.1"/>
</dbReference>
<keyword evidence="6" id="KW-1185">Reference proteome</keyword>
<dbReference type="Gene3D" id="3.40.710.10">
    <property type="entry name" value="DD-peptidase/beta-lactamase superfamily"/>
    <property type="match status" value="1"/>
</dbReference>
<keyword evidence="2" id="KW-0812">Transmembrane</keyword>
<dbReference type="Pfam" id="PF00905">
    <property type="entry name" value="Transpeptidase"/>
    <property type="match status" value="1"/>
</dbReference>
<evidence type="ECO:0000259" key="3">
    <source>
        <dbReference type="Pfam" id="PF00905"/>
    </source>
</evidence>
<keyword evidence="2" id="KW-1133">Transmembrane helix</keyword>
<dbReference type="PANTHER" id="PTHR30627:SF24">
    <property type="entry name" value="PENICILLIN-BINDING PROTEIN 4B"/>
    <property type="match status" value="1"/>
</dbReference>
<dbReference type="InterPro" id="IPR012338">
    <property type="entry name" value="Beta-lactam/transpept-like"/>
</dbReference>
<feature type="domain" description="NTF2-like N-terminal transpeptidase" evidence="4">
    <location>
        <begin position="64"/>
        <end position="170"/>
    </location>
</feature>